<dbReference type="EMBL" id="JBEWTB010000002">
    <property type="protein sequence ID" value="MET4758739.1"/>
    <property type="molecule type" value="Genomic_DNA"/>
</dbReference>
<sequence>MNEMTNAQLMLTYTRNFFKGSLKTSNKTFSRYLGTALPSRRQRRINASDRAAALIPRLRHRRDNIDTVLLLHSMNPNERAGNCKEYTCIALKFGIDTKIPNIWLVNHDLHAFLVLANEPRLQGKLTLNEFEQFKNDEFWVCDAWFNIHCRLDMYAPMVTLQSNYWSLEGKEIYTTDDTHVPASQWCQRLRMIELECSKMTDSAGMPTDDCSDFLSS</sequence>
<keyword evidence="2" id="KW-1185">Reference proteome</keyword>
<dbReference type="Proteomes" id="UP001549366">
    <property type="component" value="Unassembled WGS sequence"/>
</dbReference>
<evidence type="ECO:0000313" key="2">
    <source>
        <dbReference type="Proteomes" id="UP001549366"/>
    </source>
</evidence>
<protein>
    <submittedName>
        <fullName evidence="1">Uncharacterized protein</fullName>
    </submittedName>
</protein>
<comment type="caution">
    <text evidence="1">The sequence shown here is derived from an EMBL/GenBank/DDBJ whole genome shotgun (WGS) entry which is preliminary data.</text>
</comment>
<organism evidence="1 2">
    <name type="scientific">Endozoicomonas lisbonensis</name>
    <dbReference type="NCBI Taxonomy" id="3120522"/>
    <lineage>
        <taxon>Bacteria</taxon>
        <taxon>Pseudomonadati</taxon>
        <taxon>Pseudomonadota</taxon>
        <taxon>Gammaproteobacteria</taxon>
        <taxon>Oceanospirillales</taxon>
        <taxon>Endozoicomonadaceae</taxon>
        <taxon>Endozoicomonas</taxon>
    </lineage>
</organism>
<name>A0ABV2SLU4_9GAMM</name>
<evidence type="ECO:0000313" key="1">
    <source>
        <dbReference type="EMBL" id="MET4758739.1"/>
    </source>
</evidence>
<proteinExistence type="predicted"/>
<dbReference type="RefSeq" id="WP_354008795.1">
    <property type="nucleotide sequence ID" value="NZ_JBEWTA010000001.1"/>
</dbReference>
<reference evidence="1 2" key="1">
    <citation type="submission" date="2024-06" db="EMBL/GenBank/DDBJ databases">
        <title>Genomic Encyclopedia of Type Strains, Phase V (KMG-V): Genome sequencing to study the core and pangenomes of soil and plant-associated prokaryotes.</title>
        <authorList>
            <person name="Whitman W."/>
        </authorList>
    </citation>
    <scope>NUCLEOTIDE SEQUENCE [LARGE SCALE GENOMIC DNA]</scope>
    <source>
        <strain evidence="1 2">NE40</strain>
    </source>
</reference>
<accession>A0ABV2SLU4</accession>
<gene>
    <name evidence="1" type="ORF">V5J35_003931</name>
</gene>